<proteinExistence type="predicted"/>
<sequence length="204" mass="22664">MKKILLLSLSVIAFISFAFISAKKDEVTYKVDATQTNIVWFGKKITGMHSGSLQLSEGYVTMKNGKLAGGTFEFDMKSITDNDLKDPNYNAKLVNDLKSDNFFAVDKFPTAKFVITKAKSLGKNQYAVTGNLTLKGITKEIQFPAFVSPSDNGGAVAIITNKFKVNRIQFDIKYRSASIFSDIGDKAIDDDFELEITQMIARRQ</sequence>
<dbReference type="EMBL" id="PQVF01000018">
    <property type="protein sequence ID" value="POY34821.1"/>
    <property type="molecule type" value="Genomic_DNA"/>
</dbReference>
<dbReference type="Pfam" id="PF04264">
    <property type="entry name" value="YceI"/>
    <property type="match status" value="1"/>
</dbReference>
<gene>
    <name evidence="3" type="ORF">C3K47_18455</name>
</gene>
<protein>
    <submittedName>
        <fullName evidence="3">Lipid-binding protein</fullName>
    </submittedName>
</protein>
<dbReference type="Gene3D" id="2.40.128.110">
    <property type="entry name" value="Lipid/polyisoprenoid-binding, YceI-like"/>
    <property type="match status" value="1"/>
</dbReference>
<dbReference type="InterPro" id="IPR036761">
    <property type="entry name" value="TTHA0802/YceI-like_sf"/>
</dbReference>
<accession>A0A2S4ZWT1</accession>
<evidence type="ECO:0000313" key="3">
    <source>
        <dbReference type="EMBL" id="POY34821.1"/>
    </source>
</evidence>
<evidence type="ECO:0000313" key="4">
    <source>
        <dbReference type="Proteomes" id="UP000236893"/>
    </source>
</evidence>
<dbReference type="AlphaFoldDB" id="A0A2S4ZWT1"/>
<feature type="chain" id="PRO_5015403747" evidence="1">
    <location>
        <begin position="19"/>
        <end position="204"/>
    </location>
</feature>
<dbReference type="Proteomes" id="UP000236893">
    <property type="component" value="Unassembled WGS sequence"/>
</dbReference>
<dbReference type="PANTHER" id="PTHR34406:SF1">
    <property type="entry name" value="PROTEIN YCEI"/>
    <property type="match status" value="1"/>
</dbReference>
<organism evidence="3 4">
    <name type="scientific">Solitalea longa</name>
    <dbReference type="NCBI Taxonomy" id="2079460"/>
    <lineage>
        <taxon>Bacteria</taxon>
        <taxon>Pseudomonadati</taxon>
        <taxon>Bacteroidota</taxon>
        <taxon>Sphingobacteriia</taxon>
        <taxon>Sphingobacteriales</taxon>
        <taxon>Sphingobacteriaceae</taxon>
        <taxon>Solitalea</taxon>
    </lineage>
</organism>
<dbReference type="OrthoDB" id="951410at2"/>
<evidence type="ECO:0000259" key="2">
    <source>
        <dbReference type="SMART" id="SM00867"/>
    </source>
</evidence>
<keyword evidence="4" id="KW-1185">Reference proteome</keyword>
<keyword evidence="1" id="KW-0732">Signal</keyword>
<name>A0A2S4ZWT1_9SPHI</name>
<feature type="signal peptide" evidence="1">
    <location>
        <begin position="1"/>
        <end position="18"/>
    </location>
</feature>
<comment type="caution">
    <text evidence="3">The sequence shown here is derived from an EMBL/GenBank/DDBJ whole genome shotgun (WGS) entry which is preliminary data.</text>
</comment>
<reference evidence="3 4" key="1">
    <citation type="submission" date="2018-01" db="EMBL/GenBank/DDBJ databases">
        <authorList>
            <person name="Gaut B.S."/>
            <person name="Morton B.R."/>
            <person name="Clegg M.T."/>
            <person name="Duvall M.R."/>
        </authorList>
    </citation>
    <scope>NUCLEOTIDE SEQUENCE [LARGE SCALE GENOMIC DNA]</scope>
    <source>
        <strain evidence="3 4">HR-AV</strain>
    </source>
</reference>
<dbReference type="PANTHER" id="PTHR34406">
    <property type="entry name" value="PROTEIN YCEI"/>
    <property type="match status" value="1"/>
</dbReference>
<dbReference type="RefSeq" id="WP_103790643.1">
    <property type="nucleotide sequence ID" value="NZ_PQVF01000018.1"/>
</dbReference>
<dbReference type="SUPFAM" id="SSF101874">
    <property type="entry name" value="YceI-like"/>
    <property type="match status" value="1"/>
</dbReference>
<feature type="domain" description="Lipid/polyisoprenoid-binding YceI-like" evidence="2">
    <location>
        <begin position="28"/>
        <end position="197"/>
    </location>
</feature>
<evidence type="ECO:0000256" key="1">
    <source>
        <dbReference type="SAM" id="SignalP"/>
    </source>
</evidence>
<dbReference type="InterPro" id="IPR007372">
    <property type="entry name" value="Lipid/polyisoprenoid-bd_YceI"/>
</dbReference>
<dbReference type="SMART" id="SM00867">
    <property type="entry name" value="YceI"/>
    <property type="match status" value="1"/>
</dbReference>